<sequence>MAVVASRFDPGLEFSRSEAELQDHVLDVYGTREHEVDLFRPNIADQHKVGFFTLDRCSQTEVTEVVDLKEMTEVLQILLQDVTNLRRDINLTKHVMQADYESKLQEKSLELYVRINEKVKELERIHEDRVTTVRRAFRQQLSDAIARVAVLYNKNLDAKIKRERRKQEEGQGKHDEKYKEMQATIQRNETVIQMLKMQLAQFQQRRNSEVESPDISSDRPSNTTAASPVPSLEAKKKKKEPSPTKERAPPPQKPKSPSPPPPPSPKPPPKQAKMPPVVEELSVKSKSPSVNEEFEALKEECDGLHRRVDRLEEALDIKENENLNLSEQINQLTANLEKEKIMIDQLKHEAEETKKLAEKEKQSSKNQMALEAEALNSDLAKQKQEMQRIMEEQIRRAKEEAENARNEEAKSLKEAESSKLKLLMEQKKLLEQELMQERKKNSTKSQEEVDAEKYKKVEQKLRDEILRLKKEIERIHRTWEKKFAILQQSLHALKDESYIRQTLQRQAAALHHAAVSYAVDTPVGIVPQKQQPSYPRKPVIPDIPKKPPANNTPAMNVNTSAGGMGMVDKDYISYTVSAPSGRGTAMLSVDENQVMSDGEQIPEDVDHIPLPPTRRRNSPEDTQTDKHTKGEDGLYSSQSQAGLAPSVAGQ</sequence>
<proteinExistence type="predicted"/>
<dbReference type="GeneID" id="111114771"/>
<feature type="compositionally biased region" description="Pro residues" evidence="1">
    <location>
        <begin position="249"/>
        <end position="270"/>
    </location>
</feature>
<dbReference type="AlphaFoldDB" id="A0A8B8C1M4"/>
<dbReference type="InterPro" id="IPR040119">
    <property type="entry name" value="C10orf67-like"/>
</dbReference>
<dbReference type="RefSeq" id="XP_022308951.1">
    <property type="nucleotide sequence ID" value="XM_022453243.1"/>
</dbReference>
<keyword evidence="3" id="KW-1185">Reference proteome</keyword>
<evidence type="ECO:0000259" key="2">
    <source>
        <dbReference type="Pfam" id="PF15821"/>
    </source>
</evidence>
<dbReference type="OrthoDB" id="10027521at2759"/>
<gene>
    <name evidence="4" type="primary">LOC111114771</name>
</gene>
<feature type="compositionally biased region" description="Polar residues" evidence="1">
    <location>
        <begin position="214"/>
        <end position="226"/>
    </location>
</feature>
<evidence type="ECO:0000313" key="3">
    <source>
        <dbReference type="Proteomes" id="UP000694844"/>
    </source>
</evidence>
<organism evidence="3 4">
    <name type="scientific">Crassostrea virginica</name>
    <name type="common">Eastern oyster</name>
    <dbReference type="NCBI Taxonomy" id="6565"/>
    <lineage>
        <taxon>Eukaryota</taxon>
        <taxon>Metazoa</taxon>
        <taxon>Spiralia</taxon>
        <taxon>Lophotrochozoa</taxon>
        <taxon>Mollusca</taxon>
        <taxon>Bivalvia</taxon>
        <taxon>Autobranchia</taxon>
        <taxon>Pteriomorphia</taxon>
        <taxon>Ostreida</taxon>
        <taxon>Ostreoidea</taxon>
        <taxon>Ostreidae</taxon>
        <taxon>Crassostrea</taxon>
    </lineage>
</organism>
<evidence type="ECO:0000313" key="4">
    <source>
        <dbReference type="RefSeq" id="XP_022308951.1"/>
    </source>
</evidence>
<dbReference type="Proteomes" id="UP000694844">
    <property type="component" value="Chromosome 9"/>
</dbReference>
<name>A0A8B8C1M4_CRAVI</name>
<feature type="region of interest" description="Disordered" evidence="1">
    <location>
        <begin position="395"/>
        <end position="416"/>
    </location>
</feature>
<dbReference type="PANTHER" id="PTHR22382:SF7">
    <property type="entry name" value="RIKEN CDNA 4921504E06 GENE"/>
    <property type="match status" value="1"/>
</dbReference>
<evidence type="ECO:0000256" key="1">
    <source>
        <dbReference type="SAM" id="MobiDB-lite"/>
    </source>
</evidence>
<accession>A0A8B8C1M4</accession>
<feature type="compositionally biased region" description="Polar residues" evidence="1">
    <location>
        <begin position="549"/>
        <end position="561"/>
    </location>
</feature>
<dbReference type="InterPro" id="IPR031651">
    <property type="entry name" value="DUF4709"/>
</dbReference>
<feature type="region of interest" description="Disordered" evidence="1">
    <location>
        <begin position="595"/>
        <end position="650"/>
    </location>
</feature>
<feature type="region of interest" description="Disordered" evidence="1">
    <location>
        <begin position="203"/>
        <end position="291"/>
    </location>
</feature>
<reference evidence="4" key="1">
    <citation type="submission" date="2025-08" db="UniProtKB">
        <authorList>
            <consortium name="RefSeq"/>
        </authorList>
    </citation>
    <scope>IDENTIFICATION</scope>
    <source>
        <tissue evidence="4">Whole sample</tissue>
    </source>
</reference>
<protein>
    <submittedName>
        <fullName evidence="4">Uncharacterized protein C10orf67, mitochondrial-like isoform X8</fullName>
    </submittedName>
</protein>
<feature type="region of interest" description="Disordered" evidence="1">
    <location>
        <begin position="527"/>
        <end position="561"/>
    </location>
</feature>
<feature type="domain" description="DUF4709" evidence="2">
    <location>
        <begin position="40"/>
        <end position="148"/>
    </location>
</feature>
<dbReference type="PANTHER" id="PTHR22382">
    <property type="entry name" value="RIKEN CDNA 4921504E06 GENE"/>
    <property type="match status" value="1"/>
</dbReference>
<feature type="compositionally biased region" description="Basic and acidic residues" evidence="1">
    <location>
        <begin position="617"/>
        <end position="632"/>
    </location>
</feature>
<dbReference type="Pfam" id="PF15821">
    <property type="entry name" value="DUF4709"/>
    <property type="match status" value="1"/>
</dbReference>